<evidence type="ECO:0000256" key="7">
    <source>
        <dbReference type="ARBA" id="ARBA00022824"/>
    </source>
</evidence>
<keyword evidence="7" id="KW-0256">Endoplasmic reticulum</keyword>
<dbReference type="AlphaFoldDB" id="A0A8E0VJC3"/>
<evidence type="ECO:0000256" key="2">
    <source>
        <dbReference type="ARBA" id="ARBA00006962"/>
    </source>
</evidence>
<name>A0A8E0VJC3_9TREM</name>
<evidence type="ECO:0000313" key="10">
    <source>
        <dbReference type="Proteomes" id="UP000728185"/>
    </source>
</evidence>
<dbReference type="GO" id="GO:0004577">
    <property type="term" value="F:N-acetylglucosaminyldiphosphodolichol N-acetylglucosaminyltransferase activity"/>
    <property type="evidence" value="ECO:0007669"/>
    <property type="project" value="UniProtKB-EC"/>
</dbReference>
<dbReference type="EMBL" id="LUCM01006325">
    <property type="protein sequence ID" value="KAA0191457.1"/>
    <property type="molecule type" value="Genomic_DNA"/>
</dbReference>
<dbReference type="Pfam" id="PF04101">
    <property type="entry name" value="Glyco_tran_28_C"/>
    <property type="match status" value="1"/>
</dbReference>
<comment type="caution">
    <text evidence="9">The sequence shown here is derived from an EMBL/GenBank/DDBJ whole genome shotgun (WGS) entry which is preliminary data.</text>
</comment>
<dbReference type="Gene3D" id="3.40.50.2000">
    <property type="entry name" value="Glycogen Phosphorylase B"/>
    <property type="match status" value="1"/>
</dbReference>
<dbReference type="InterPro" id="IPR007235">
    <property type="entry name" value="Glyco_trans_28_C"/>
</dbReference>
<comment type="similarity">
    <text evidence="2">Belongs to the glycosyltransferase 28 family.</text>
</comment>
<dbReference type="GO" id="GO:0006488">
    <property type="term" value="P:dolichol-linked oligosaccharide biosynthetic process"/>
    <property type="evidence" value="ECO:0007669"/>
    <property type="project" value="InterPro"/>
</dbReference>
<gene>
    <name evidence="9" type="ORF">FBUS_10856</name>
</gene>
<evidence type="ECO:0000256" key="1">
    <source>
        <dbReference type="ARBA" id="ARBA00004240"/>
    </source>
</evidence>
<evidence type="ECO:0000256" key="5">
    <source>
        <dbReference type="ARBA" id="ARBA00022676"/>
    </source>
</evidence>
<sequence length="217" mass="23582">MSVKRDNTNKTVFVTVGTTSFDDLIIEVNKPLFHAALWKIGYRELIVQFGSGTVEPQSPSLESVREAAQHSKFLRANIGLEALAVNAFRFKNDLDVEFSSASLVISHGGAGTCLRALAPGGCRRLVVVINENLMGNHQEELAGTLAERNHALVTTPSKLLKLLCGDSGGFKFPSALLSSRISTLLRPDVLPLDAGFVSFHPGSPERLLHYLETRVKS</sequence>
<dbReference type="EC" id="2.4.1.141" evidence="3"/>
<keyword evidence="10" id="KW-1185">Reference proteome</keyword>
<comment type="subcellular location">
    <subcellularLocation>
        <location evidence="1">Endoplasmic reticulum</location>
    </subcellularLocation>
</comment>
<dbReference type="OrthoDB" id="20273at2759"/>
<evidence type="ECO:0000256" key="6">
    <source>
        <dbReference type="ARBA" id="ARBA00022679"/>
    </source>
</evidence>
<accession>A0A8E0VJC3</accession>
<evidence type="ECO:0000256" key="3">
    <source>
        <dbReference type="ARBA" id="ARBA00012614"/>
    </source>
</evidence>
<keyword evidence="5" id="KW-0328">Glycosyltransferase</keyword>
<dbReference type="InterPro" id="IPR039042">
    <property type="entry name" value="Alg13-like"/>
</dbReference>
<evidence type="ECO:0000259" key="8">
    <source>
        <dbReference type="Pfam" id="PF04101"/>
    </source>
</evidence>
<dbReference type="GO" id="GO:0005783">
    <property type="term" value="C:endoplasmic reticulum"/>
    <property type="evidence" value="ECO:0007669"/>
    <property type="project" value="UniProtKB-SubCell"/>
</dbReference>
<reference evidence="9" key="1">
    <citation type="submission" date="2019-05" db="EMBL/GenBank/DDBJ databases">
        <title>Annotation for the trematode Fasciolopsis buski.</title>
        <authorList>
            <person name="Choi Y.-J."/>
        </authorList>
    </citation>
    <scope>NUCLEOTIDE SEQUENCE</scope>
    <source>
        <strain evidence="9">HT</strain>
        <tissue evidence="9">Whole worm</tissue>
    </source>
</reference>
<keyword evidence="6" id="KW-0808">Transferase</keyword>
<evidence type="ECO:0000256" key="4">
    <source>
        <dbReference type="ARBA" id="ARBA00017468"/>
    </source>
</evidence>
<dbReference type="PANTHER" id="PTHR12867">
    <property type="entry name" value="GLYCOSYL TRANSFERASE-RELATED"/>
    <property type="match status" value="1"/>
</dbReference>
<dbReference type="Proteomes" id="UP000728185">
    <property type="component" value="Unassembled WGS sequence"/>
</dbReference>
<proteinExistence type="inferred from homology"/>
<feature type="domain" description="Glycosyl transferase family 28 C-terminal" evidence="8">
    <location>
        <begin position="11"/>
        <end position="160"/>
    </location>
</feature>
<organism evidence="9 10">
    <name type="scientific">Fasciolopsis buskii</name>
    <dbReference type="NCBI Taxonomy" id="27845"/>
    <lineage>
        <taxon>Eukaryota</taxon>
        <taxon>Metazoa</taxon>
        <taxon>Spiralia</taxon>
        <taxon>Lophotrochozoa</taxon>
        <taxon>Platyhelminthes</taxon>
        <taxon>Trematoda</taxon>
        <taxon>Digenea</taxon>
        <taxon>Plagiorchiida</taxon>
        <taxon>Echinostomata</taxon>
        <taxon>Echinostomatoidea</taxon>
        <taxon>Fasciolidae</taxon>
        <taxon>Fasciolopsis</taxon>
    </lineage>
</organism>
<protein>
    <recommendedName>
        <fullName evidence="4">UDP-N-acetylglucosamine transferase subunit ALG13</fullName>
        <ecNumber evidence="3">2.4.1.141</ecNumber>
    </recommendedName>
</protein>
<evidence type="ECO:0000313" key="9">
    <source>
        <dbReference type="EMBL" id="KAA0191457.1"/>
    </source>
</evidence>
<dbReference type="PANTHER" id="PTHR12867:SF6">
    <property type="entry name" value="N-ACETYLGLUCOSAMINYLDIPHOSPHODOLICHOL N-ACETYLGLUCOSAMINYLTRANSFERASE"/>
    <property type="match status" value="1"/>
</dbReference>